<dbReference type="GO" id="GO:0046685">
    <property type="term" value="P:response to arsenic-containing substance"/>
    <property type="evidence" value="ECO:0007669"/>
    <property type="project" value="UniProtKB-KW"/>
</dbReference>
<dbReference type="SMART" id="SM00226">
    <property type="entry name" value="LMWPc"/>
    <property type="match status" value="1"/>
</dbReference>
<dbReference type="RefSeq" id="WP_184115073.1">
    <property type="nucleotide sequence ID" value="NZ_BNAJ01000012.1"/>
</dbReference>
<reference evidence="3" key="4">
    <citation type="submission" date="2024-05" db="EMBL/GenBank/DDBJ databases">
        <authorList>
            <person name="Sun Q."/>
            <person name="Zhou Y."/>
        </authorList>
    </citation>
    <scope>NUCLEOTIDE SEQUENCE</scope>
    <source>
        <strain evidence="3">CGMCC 1.18437</strain>
    </source>
</reference>
<dbReference type="EC" id="1.20.4.1" evidence="4"/>
<dbReference type="InterPro" id="IPR036196">
    <property type="entry name" value="Ptyr_pPase_sf"/>
</dbReference>
<dbReference type="PANTHER" id="PTHR43428:SF1">
    <property type="entry name" value="ARSENATE REDUCTASE"/>
    <property type="match status" value="1"/>
</dbReference>
<dbReference type="PANTHER" id="PTHR43428">
    <property type="entry name" value="ARSENATE REDUCTASE"/>
    <property type="match status" value="1"/>
</dbReference>
<dbReference type="EMBL" id="BNAJ01000012">
    <property type="protein sequence ID" value="GHF58330.1"/>
    <property type="molecule type" value="Genomic_DNA"/>
</dbReference>
<name>A0A7W8KL31_9DEIO</name>
<dbReference type="SUPFAM" id="SSF52788">
    <property type="entry name" value="Phosphotyrosine protein phosphatases I"/>
    <property type="match status" value="1"/>
</dbReference>
<proteinExistence type="predicted"/>
<comment type="caution">
    <text evidence="4">The sequence shown here is derived from an EMBL/GenBank/DDBJ whole genome shotgun (WGS) entry which is preliminary data.</text>
</comment>
<evidence type="ECO:0000313" key="3">
    <source>
        <dbReference type="EMBL" id="GHF58330.1"/>
    </source>
</evidence>
<evidence type="ECO:0000256" key="1">
    <source>
        <dbReference type="ARBA" id="ARBA00022849"/>
    </source>
</evidence>
<gene>
    <name evidence="3" type="ORF">GCM10017781_38260</name>
    <name evidence="4" type="ORF">HNQ07_004031</name>
</gene>
<protein>
    <submittedName>
        <fullName evidence="4">Arsenate reductase</fullName>
        <ecNumber evidence="4">1.20.4.1</ecNumber>
    </submittedName>
    <submittedName>
        <fullName evidence="3">Protein-tyrosine-phosphatase</fullName>
    </submittedName>
</protein>
<keyword evidence="6" id="KW-1185">Reference proteome</keyword>
<keyword evidence="1" id="KW-0059">Arsenical resistance</keyword>
<accession>A0A7W8KL31</accession>
<evidence type="ECO:0000313" key="6">
    <source>
        <dbReference type="Proteomes" id="UP000619376"/>
    </source>
</evidence>
<reference evidence="4 5" key="3">
    <citation type="submission" date="2020-08" db="EMBL/GenBank/DDBJ databases">
        <title>Genomic Encyclopedia of Type Strains, Phase IV (KMG-IV): sequencing the most valuable type-strain genomes for metagenomic binning, comparative biology and taxonomic classification.</title>
        <authorList>
            <person name="Goeker M."/>
        </authorList>
    </citation>
    <scope>NUCLEOTIDE SEQUENCE [LARGE SCALE GENOMIC DNA]</scope>
    <source>
        <strain evidence="4 5">DSM 27521</strain>
    </source>
</reference>
<evidence type="ECO:0000313" key="5">
    <source>
        <dbReference type="Proteomes" id="UP000539473"/>
    </source>
</evidence>
<evidence type="ECO:0000259" key="2">
    <source>
        <dbReference type="SMART" id="SM00226"/>
    </source>
</evidence>
<dbReference type="Proteomes" id="UP000619376">
    <property type="component" value="Unassembled WGS sequence"/>
</dbReference>
<dbReference type="GO" id="GO:0008794">
    <property type="term" value="F:arsenate reductase (glutaredoxin) activity"/>
    <property type="evidence" value="ECO:0007669"/>
    <property type="project" value="UniProtKB-EC"/>
</dbReference>
<dbReference type="CDD" id="cd16345">
    <property type="entry name" value="LMWP_ArsC"/>
    <property type="match status" value="1"/>
</dbReference>
<dbReference type="Pfam" id="PF01451">
    <property type="entry name" value="LMWPc"/>
    <property type="match status" value="1"/>
</dbReference>
<keyword evidence="4" id="KW-0560">Oxidoreductase</keyword>
<dbReference type="InterPro" id="IPR023485">
    <property type="entry name" value="Ptyr_pPase"/>
</dbReference>
<dbReference type="AlphaFoldDB" id="A0A7W8KL31"/>
<feature type="domain" description="Phosphotyrosine protein phosphatase I" evidence="2">
    <location>
        <begin position="14"/>
        <end position="147"/>
    </location>
</feature>
<dbReference type="EMBL" id="JACHFK010000013">
    <property type="protein sequence ID" value="MBB5378524.1"/>
    <property type="molecule type" value="Genomic_DNA"/>
</dbReference>
<evidence type="ECO:0000313" key="4">
    <source>
        <dbReference type="EMBL" id="MBB5378524.1"/>
    </source>
</evidence>
<organism evidence="4 5">
    <name type="scientific">Deinococcus metalli</name>
    <dbReference type="NCBI Taxonomy" id="1141878"/>
    <lineage>
        <taxon>Bacteria</taxon>
        <taxon>Thermotogati</taxon>
        <taxon>Deinococcota</taxon>
        <taxon>Deinococci</taxon>
        <taxon>Deinococcales</taxon>
        <taxon>Deinococcaceae</taxon>
        <taxon>Deinococcus</taxon>
    </lineage>
</organism>
<reference evidence="6" key="2">
    <citation type="journal article" date="2019" name="Int. J. Syst. Evol. Microbiol.">
        <title>The Global Catalogue of Microorganisms (GCM) 10K type strain sequencing project: providing services to taxonomists for standard genome sequencing and annotation.</title>
        <authorList>
            <consortium name="The Broad Institute Genomics Platform"/>
            <consortium name="The Broad Institute Genome Sequencing Center for Infectious Disease"/>
            <person name="Wu L."/>
            <person name="Ma J."/>
        </authorList>
    </citation>
    <scope>NUCLEOTIDE SEQUENCE [LARGE SCALE GENOMIC DNA]</scope>
    <source>
        <strain evidence="6">CGMCC 1.18437</strain>
    </source>
</reference>
<dbReference type="Proteomes" id="UP000539473">
    <property type="component" value="Unassembled WGS sequence"/>
</dbReference>
<dbReference type="Gene3D" id="3.40.50.2300">
    <property type="match status" value="1"/>
</dbReference>
<sequence length="149" mass="16516">MTQPDPSPASLRKPRVLFICTGNTARSQMAQVLLERRAGDRYEVVSAGLEPGEVNPLTVRALQDAGLPTDHLSSKGVKPMIAEHFHYAITVCDRAEASCPIFPNARYRLAWPFEDPAATTGSDEERLAVFIRVRDEIDARIQGWLAERA</sequence>
<reference evidence="3" key="1">
    <citation type="journal article" date="2014" name="Int. J. Syst. Evol. Microbiol.">
        <title>Complete genome of a new Firmicutes species belonging to the dominant human colonic microbiota ('Ruminococcus bicirculans') reveals two chromosomes and a selective capacity to utilize plant glucans.</title>
        <authorList>
            <consortium name="NISC Comparative Sequencing Program"/>
            <person name="Wegmann U."/>
            <person name="Louis P."/>
            <person name="Goesmann A."/>
            <person name="Henrissat B."/>
            <person name="Duncan S.H."/>
            <person name="Flint H.J."/>
        </authorList>
    </citation>
    <scope>NUCLEOTIDE SEQUENCE</scope>
    <source>
        <strain evidence="3">CGMCC 1.18437</strain>
    </source>
</reference>